<feature type="domain" description="CP-type G" evidence="13">
    <location>
        <begin position="103"/>
        <end position="260"/>
    </location>
</feature>
<dbReference type="InterPro" id="IPR012340">
    <property type="entry name" value="NA-bd_OB-fold"/>
</dbReference>
<proteinExistence type="inferred from homology"/>
<keyword evidence="4 10" id="KW-0699">rRNA-binding</keyword>
<dbReference type="GO" id="GO:0019843">
    <property type="term" value="F:rRNA binding"/>
    <property type="evidence" value="ECO:0007669"/>
    <property type="project" value="UniProtKB-KW"/>
</dbReference>
<dbReference type="NCBIfam" id="TIGR00157">
    <property type="entry name" value="ribosome small subunit-dependent GTPase A"/>
    <property type="match status" value="1"/>
</dbReference>
<dbReference type="PANTHER" id="PTHR32120">
    <property type="entry name" value="SMALL RIBOSOMAL SUBUNIT BIOGENESIS GTPASE RSGA"/>
    <property type="match status" value="1"/>
</dbReference>
<keyword evidence="9 10" id="KW-0342">GTP-binding</keyword>
<feature type="binding site" evidence="10">
    <location>
        <position position="283"/>
    </location>
    <ligand>
        <name>Zn(2+)</name>
        <dbReference type="ChEBI" id="CHEBI:29105"/>
    </ligand>
</feature>
<evidence type="ECO:0000259" key="12">
    <source>
        <dbReference type="PROSITE" id="PS50936"/>
    </source>
</evidence>
<dbReference type="InterPro" id="IPR010914">
    <property type="entry name" value="RsgA_GTPase_dom"/>
</dbReference>
<sequence>MLFVYGWNERWQAAWEANRPVNTTAAQPARVTAQYSHTYKIVCESGERLANVTGKFEHLALTRGDFPAVGDWVSAELLDDRHAVIHSVLPRQSAMTRKVAGQTNEEQIIASNVDELFIVNALNQDFNLRKIERYLILAWESGARPVVVLTKADLTEEADLRVSEVEAIAPGVPVHAVSALTNQGMEKLLPYLLPGQTIAVTGSSGTGKSTLLNWLSDANIQRVQGIREEDARGRHTTTHRELFVLPGGALLVDTPGMRELQLWDADEGWKEAFSDIEEMAAGCRFRDCRHEREAGCAVKAAIQQGTLDPKRLVNYFKTERELARLARKEKRTEQRKSVSAVKSSPHPRKSARGKVRLAEEEE</sequence>
<evidence type="ECO:0000256" key="10">
    <source>
        <dbReference type="HAMAP-Rule" id="MF_01820"/>
    </source>
</evidence>
<dbReference type="GO" id="GO:0046872">
    <property type="term" value="F:metal ion binding"/>
    <property type="evidence" value="ECO:0007669"/>
    <property type="project" value="UniProtKB-KW"/>
</dbReference>
<evidence type="ECO:0000256" key="7">
    <source>
        <dbReference type="ARBA" id="ARBA00022833"/>
    </source>
</evidence>
<evidence type="ECO:0000256" key="11">
    <source>
        <dbReference type="SAM" id="MobiDB-lite"/>
    </source>
</evidence>
<dbReference type="SUPFAM" id="SSF50249">
    <property type="entry name" value="Nucleic acid-binding proteins"/>
    <property type="match status" value="1"/>
</dbReference>
<feature type="compositionally biased region" description="Basic and acidic residues" evidence="11">
    <location>
        <begin position="326"/>
        <end position="336"/>
    </location>
</feature>
<feature type="binding site" evidence="10">
    <location>
        <position position="288"/>
    </location>
    <ligand>
        <name>Zn(2+)</name>
        <dbReference type="ChEBI" id="CHEBI:29105"/>
    </ligand>
</feature>
<dbReference type="EMBL" id="SUPK01000007">
    <property type="protein sequence ID" value="TJY41173.1"/>
    <property type="molecule type" value="Genomic_DNA"/>
</dbReference>
<keyword evidence="15" id="KW-1185">Reference proteome</keyword>
<keyword evidence="6 10" id="KW-0378">Hydrolase</keyword>
<keyword evidence="7 10" id="KW-0862">Zinc</keyword>
<dbReference type="PROSITE" id="PS51721">
    <property type="entry name" value="G_CP"/>
    <property type="match status" value="1"/>
</dbReference>
<comment type="subcellular location">
    <subcellularLocation>
        <location evidence="10">Cytoplasm</location>
    </subcellularLocation>
</comment>
<gene>
    <name evidence="10 14" type="primary">rsgA</name>
    <name evidence="14" type="ORF">E5161_15260</name>
</gene>
<comment type="caution">
    <text evidence="14">The sequence shown here is derived from an EMBL/GenBank/DDBJ whole genome shotgun (WGS) entry which is preliminary data.</text>
</comment>
<feature type="region of interest" description="Disordered" evidence="11">
    <location>
        <begin position="326"/>
        <end position="362"/>
    </location>
</feature>
<evidence type="ECO:0000259" key="13">
    <source>
        <dbReference type="PROSITE" id="PS51721"/>
    </source>
</evidence>
<dbReference type="InterPro" id="IPR030378">
    <property type="entry name" value="G_CP_dom"/>
</dbReference>
<evidence type="ECO:0000256" key="9">
    <source>
        <dbReference type="ARBA" id="ARBA00023134"/>
    </source>
</evidence>
<evidence type="ECO:0000256" key="3">
    <source>
        <dbReference type="ARBA" id="ARBA00022723"/>
    </source>
</evidence>
<dbReference type="GO" id="GO:0003924">
    <property type="term" value="F:GTPase activity"/>
    <property type="evidence" value="ECO:0007669"/>
    <property type="project" value="UniProtKB-UniRule"/>
</dbReference>
<dbReference type="GO" id="GO:0005737">
    <property type="term" value="C:cytoplasm"/>
    <property type="evidence" value="ECO:0007669"/>
    <property type="project" value="UniProtKB-SubCell"/>
</dbReference>
<feature type="binding site" evidence="10">
    <location>
        <begin position="202"/>
        <end position="210"/>
    </location>
    <ligand>
        <name>GTP</name>
        <dbReference type="ChEBI" id="CHEBI:37565"/>
    </ligand>
</feature>
<keyword evidence="8 10" id="KW-0694">RNA-binding</keyword>
<evidence type="ECO:0000256" key="2">
    <source>
        <dbReference type="ARBA" id="ARBA00022517"/>
    </source>
</evidence>
<dbReference type="Pfam" id="PF03193">
    <property type="entry name" value="RsgA_GTPase"/>
    <property type="match status" value="1"/>
</dbReference>
<dbReference type="GO" id="GO:0042274">
    <property type="term" value="P:ribosomal small subunit biogenesis"/>
    <property type="evidence" value="ECO:0007669"/>
    <property type="project" value="UniProtKB-UniRule"/>
</dbReference>
<dbReference type="HAMAP" id="MF_01820">
    <property type="entry name" value="GTPase_RsgA"/>
    <property type="match status" value="1"/>
</dbReference>
<evidence type="ECO:0000256" key="8">
    <source>
        <dbReference type="ARBA" id="ARBA00022884"/>
    </source>
</evidence>
<evidence type="ECO:0000256" key="1">
    <source>
        <dbReference type="ARBA" id="ARBA00022490"/>
    </source>
</evidence>
<feature type="compositionally biased region" description="Basic residues" evidence="11">
    <location>
        <begin position="345"/>
        <end position="355"/>
    </location>
</feature>
<keyword evidence="3 10" id="KW-0479">Metal-binding</keyword>
<dbReference type="CDD" id="cd01854">
    <property type="entry name" value="YjeQ_EngC"/>
    <property type="match status" value="1"/>
</dbReference>
<keyword evidence="5 10" id="KW-0547">Nucleotide-binding</keyword>
<dbReference type="GO" id="GO:0005525">
    <property type="term" value="F:GTP binding"/>
    <property type="evidence" value="ECO:0007669"/>
    <property type="project" value="UniProtKB-UniRule"/>
</dbReference>
<accession>A0A4U0F8U4</accession>
<evidence type="ECO:0000256" key="5">
    <source>
        <dbReference type="ARBA" id="ARBA00022741"/>
    </source>
</evidence>
<dbReference type="OrthoDB" id="9809485at2"/>
<comment type="function">
    <text evidence="10">One of several proteins that assist in the late maturation steps of the functional core of the 30S ribosomal subunit. Helps release RbfA from mature subunits. May play a role in the assembly of ribosomal proteins into the subunit. Circularly permuted GTPase that catalyzes slow GTP hydrolysis, GTPase activity is stimulated by the 30S ribosomal subunit.</text>
</comment>
<dbReference type="PROSITE" id="PS50936">
    <property type="entry name" value="ENGC_GTPASE"/>
    <property type="match status" value="1"/>
</dbReference>
<reference evidence="14 15" key="1">
    <citation type="submission" date="2019-04" db="EMBL/GenBank/DDBJ databases">
        <title>Cohnella sp. nov., isolated from soil.</title>
        <authorList>
            <person name="Kim W."/>
        </authorList>
    </citation>
    <scope>NUCLEOTIDE SEQUENCE [LARGE SCALE GENOMIC DNA]</scope>
    <source>
        <strain evidence="14 15">CAU 1483</strain>
    </source>
</reference>
<dbReference type="Gene3D" id="1.10.40.50">
    <property type="entry name" value="Probable gtpase engc, domain 3"/>
    <property type="match status" value="1"/>
</dbReference>
<evidence type="ECO:0000256" key="6">
    <source>
        <dbReference type="ARBA" id="ARBA00022801"/>
    </source>
</evidence>
<dbReference type="InterPro" id="IPR027417">
    <property type="entry name" value="P-loop_NTPase"/>
</dbReference>
<feature type="binding site" evidence="10">
    <location>
        <position position="296"/>
    </location>
    <ligand>
        <name>Zn(2+)</name>
        <dbReference type="ChEBI" id="CHEBI:29105"/>
    </ligand>
</feature>
<evidence type="ECO:0000313" key="15">
    <source>
        <dbReference type="Proteomes" id="UP000309673"/>
    </source>
</evidence>
<dbReference type="Proteomes" id="UP000309673">
    <property type="component" value="Unassembled WGS sequence"/>
</dbReference>
<comment type="cofactor">
    <cofactor evidence="10">
        <name>Zn(2+)</name>
        <dbReference type="ChEBI" id="CHEBI:29105"/>
    </cofactor>
    <text evidence="10">Binds 1 zinc ion per subunit.</text>
</comment>
<dbReference type="InterPro" id="IPR004881">
    <property type="entry name" value="Ribosome_biogen_GTPase_RsgA"/>
</dbReference>
<dbReference type="PANTHER" id="PTHR32120:SF10">
    <property type="entry name" value="SMALL RIBOSOMAL SUBUNIT BIOGENESIS GTPASE RSGA"/>
    <property type="match status" value="1"/>
</dbReference>
<dbReference type="EC" id="3.6.1.-" evidence="10"/>
<evidence type="ECO:0000256" key="4">
    <source>
        <dbReference type="ARBA" id="ARBA00022730"/>
    </source>
</evidence>
<dbReference type="AlphaFoldDB" id="A0A4U0F8U4"/>
<feature type="domain" description="EngC GTPase" evidence="12">
    <location>
        <begin position="111"/>
        <end position="258"/>
    </location>
</feature>
<feature type="binding site" evidence="10">
    <location>
        <begin position="150"/>
        <end position="153"/>
    </location>
    <ligand>
        <name>GTP</name>
        <dbReference type="ChEBI" id="CHEBI:37565"/>
    </ligand>
</feature>
<keyword evidence="2 10" id="KW-0690">Ribosome biogenesis</keyword>
<dbReference type="SUPFAM" id="SSF52540">
    <property type="entry name" value="P-loop containing nucleoside triphosphate hydrolases"/>
    <property type="match status" value="1"/>
</dbReference>
<feature type="binding site" evidence="10">
    <location>
        <position position="290"/>
    </location>
    <ligand>
        <name>Zn(2+)</name>
        <dbReference type="ChEBI" id="CHEBI:29105"/>
    </ligand>
</feature>
<comment type="subunit">
    <text evidence="10">Monomer. Associates with 30S ribosomal subunit, binds 16S rRNA.</text>
</comment>
<dbReference type="Gene3D" id="3.40.50.300">
    <property type="entry name" value="P-loop containing nucleotide triphosphate hydrolases"/>
    <property type="match status" value="1"/>
</dbReference>
<comment type="similarity">
    <text evidence="10">Belongs to the TRAFAC class YlqF/YawG GTPase family. RsgA subfamily.</text>
</comment>
<dbReference type="RefSeq" id="WP_136778801.1">
    <property type="nucleotide sequence ID" value="NZ_SUPK01000007.1"/>
</dbReference>
<keyword evidence="1 10" id="KW-0963">Cytoplasm</keyword>
<name>A0A4U0F8U4_9BACL</name>
<organism evidence="14 15">
    <name type="scientific">Cohnella pontilimi</name>
    <dbReference type="NCBI Taxonomy" id="2564100"/>
    <lineage>
        <taxon>Bacteria</taxon>
        <taxon>Bacillati</taxon>
        <taxon>Bacillota</taxon>
        <taxon>Bacilli</taxon>
        <taxon>Bacillales</taxon>
        <taxon>Paenibacillaceae</taxon>
        <taxon>Cohnella</taxon>
    </lineage>
</organism>
<protein>
    <recommendedName>
        <fullName evidence="10">Small ribosomal subunit biogenesis GTPase RsgA</fullName>
        <ecNumber evidence="10">3.6.1.-</ecNumber>
    </recommendedName>
</protein>
<evidence type="ECO:0000313" key="14">
    <source>
        <dbReference type="EMBL" id="TJY41173.1"/>
    </source>
</evidence>